<gene>
    <name evidence="1" type="ORF">GGR13_003030</name>
</gene>
<dbReference type="RefSeq" id="WP_183214383.1">
    <property type="nucleotide sequence ID" value="NZ_JACHOR010000005.1"/>
</dbReference>
<dbReference type="AlphaFoldDB" id="A0A7W9CKZ1"/>
<accession>A0A7W9CKZ1</accession>
<keyword evidence="1" id="KW-0255">Endonuclease</keyword>
<sequence length="95" mass="10430">MGTPTSGYVYIATSEGLTQSYVGVSASLLDMEWIAKFGVDNLVWFEGYSDVALAQTRADGLWSMSEDQRRSLILSGNPTMTDLSPRIWGSDKEEA</sequence>
<reference evidence="1 2" key="1">
    <citation type="submission" date="2020-08" db="EMBL/GenBank/DDBJ databases">
        <title>Genomic Encyclopedia of Type Strains, Phase IV (KMG-IV): sequencing the most valuable type-strain genomes for metagenomic binning, comparative biology and taxonomic classification.</title>
        <authorList>
            <person name="Goeker M."/>
        </authorList>
    </citation>
    <scope>NUCLEOTIDE SEQUENCE [LARGE SCALE GENOMIC DNA]</scope>
    <source>
        <strain evidence="1 2">DSM 4737</strain>
    </source>
</reference>
<evidence type="ECO:0000313" key="1">
    <source>
        <dbReference type="EMBL" id="MBB5747409.1"/>
    </source>
</evidence>
<keyword evidence="1" id="KW-0378">Hydrolase</keyword>
<evidence type="ECO:0000313" key="2">
    <source>
        <dbReference type="Proteomes" id="UP000545037"/>
    </source>
</evidence>
<dbReference type="EMBL" id="JACHOR010000005">
    <property type="protein sequence ID" value="MBB5747409.1"/>
    <property type="molecule type" value="Genomic_DNA"/>
</dbReference>
<dbReference type="GO" id="GO:0004519">
    <property type="term" value="F:endonuclease activity"/>
    <property type="evidence" value="ECO:0007669"/>
    <property type="project" value="UniProtKB-KW"/>
</dbReference>
<keyword evidence="2" id="KW-1185">Reference proteome</keyword>
<proteinExistence type="predicted"/>
<keyword evidence="1" id="KW-0540">Nuclease</keyword>
<dbReference type="Proteomes" id="UP000545037">
    <property type="component" value="Unassembled WGS sequence"/>
</dbReference>
<protein>
    <submittedName>
        <fullName evidence="1">Putative GIY-YIG superfamily endonuclease</fullName>
    </submittedName>
</protein>
<comment type="caution">
    <text evidence="1">The sequence shown here is derived from an EMBL/GenBank/DDBJ whole genome shotgun (WGS) entry which is preliminary data.</text>
</comment>
<name>A0A7W9CKZ1_9CAUL</name>
<organism evidence="1 2">
    <name type="scientific">Brevundimonas variabilis</name>
    <dbReference type="NCBI Taxonomy" id="74312"/>
    <lineage>
        <taxon>Bacteria</taxon>
        <taxon>Pseudomonadati</taxon>
        <taxon>Pseudomonadota</taxon>
        <taxon>Alphaproteobacteria</taxon>
        <taxon>Caulobacterales</taxon>
        <taxon>Caulobacteraceae</taxon>
        <taxon>Brevundimonas</taxon>
    </lineage>
</organism>